<dbReference type="AlphaFoldDB" id="A0A6I4IX92"/>
<accession>A0A6I4IX92</accession>
<dbReference type="PANTHER" id="PTHR30273">
    <property type="entry name" value="PERIPLASMIC SIGNAL SENSOR AND SIGMA FACTOR ACTIVATOR FECR-RELATED"/>
    <property type="match status" value="1"/>
</dbReference>
<dbReference type="Gene3D" id="3.55.50.30">
    <property type="match status" value="1"/>
</dbReference>
<dbReference type="Gene3D" id="2.60.120.1440">
    <property type="match status" value="1"/>
</dbReference>
<evidence type="ECO:0000256" key="1">
    <source>
        <dbReference type="SAM" id="Phobius"/>
    </source>
</evidence>
<comment type="caution">
    <text evidence="4">The sequence shown here is derived from an EMBL/GenBank/DDBJ whole genome shotgun (WGS) entry which is preliminary data.</text>
</comment>
<keyword evidence="1" id="KW-0472">Membrane</keyword>
<evidence type="ECO:0000259" key="3">
    <source>
        <dbReference type="Pfam" id="PF16220"/>
    </source>
</evidence>
<evidence type="ECO:0000313" key="4">
    <source>
        <dbReference type="EMBL" id="MVO76749.1"/>
    </source>
</evidence>
<name>A0A6I4IX92_9SPHN</name>
<dbReference type="Pfam" id="PF16220">
    <property type="entry name" value="DUF4880"/>
    <property type="match status" value="1"/>
</dbReference>
<dbReference type="InterPro" id="IPR032623">
    <property type="entry name" value="FecR_N"/>
</dbReference>
<feature type="transmembrane region" description="Helical" evidence="1">
    <location>
        <begin position="94"/>
        <end position="114"/>
    </location>
</feature>
<dbReference type="EMBL" id="WQMS01000001">
    <property type="protein sequence ID" value="MVO76749.1"/>
    <property type="molecule type" value="Genomic_DNA"/>
</dbReference>
<protein>
    <submittedName>
        <fullName evidence="4">DUF4880 domain-containing protein</fullName>
    </submittedName>
</protein>
<dbReference type="PIRSF" id="PIRSF018266">
    <property type="entry name" value="FecR"/>
    <property type="match status" value="1"/>
</dbReference>
<feature type="domain" description="FecR N-terminal" evidence="3">
    <location>
        <begin position="26"/>
        <end position="63"/>
    </location>
</feature>
<dbReference type="InterPro" id="IPR012373">
    <property type="entry name" value="Ferrdict_sens_TM"/>
</dbReference>
<proteinExistence type="predicted"/>
<dbReference type="InterPro" id="IPR006860">
    <property type="entry name" value="FecR"/>
</dbReference>
<evidence type="ECO:0000313" key="5">
    <source>
        <dbReference type="Proteomes" id="UP000441389"/>
    </source>
</evidence>
<dbReference type="Pfam" id="PF04773">
    <property type="entry name" value="FecR"/>
    <property type="match status" value="1"/>
</dbReference>
<keyword evidence="1" id="KW-1133">Transmembrane helix</keyword>
<gene>
    <name evidence="4" type="ORF">GON01_02180</name>
</gene>
<organism evidence="4 5">
    <name type="scientific">Sphingomonas horti</name>
    <dbReference type="NCBI Taxonomy" id="2682842"/>
    <lineage>
        <taxon>Bacteria</taxon>
        <taxon>Pseudomonadati</taxon>
        <taxon>Pseudomonadota</taxon>
        <taxon>Alphaproteobacteria</taxon>
        <taxon>Sphingomonadales</taxon>
        <taxon>Sphingomonadaceae</taxon>
        <taxon>Sphingomonas</taxon>
    </lineage>
</organism>
<reference evidence="4 5" key="1">
    <citation type="submission" date="2019-12" db="EMBL/GenBank/DDBJ databases">
        <authorList>
            <person name="Huq M.A."/>
        </authorList>
    </citation>
    <scope>NUCLEOTIDE SEQUENCE [LARGE SCALE GENOMIC DNA]</scope>
    <source>
        <strain evidence="4 5">MAH-20</strain>
    </source>
</reference>
<sequence length="329" mass="35767">MRKTRRRDVLRAMMGRMAAEDGIRAQAIAWRIRLADGDAVAWEEFVAWLEQSPDHGRAYDRVALGEADAVQALAALPPIPAPANDDAPRPGRRWVGFGAAAAAIVLVVVGAPMLRPGDYVIETGPGEQRQIALSDGTRITLNGDTRIGLERSNPRLARLETGEAQFAVVHDADAPFRVQLGDAVVQDVGTVFDVVRDKAGNRVEVAQGQVRYNPGRENVSLKAGQTLVDPAGDDPVRVGRRPPASIGGWTSGRLSYDQEPLDRVAGDLARTMGMPIAVAPEIASLSFTGTIRIERDRKRVVHRVAELLDVSVRRNGSGWIFEPRTREAR</sequence>
<dbReference type="GO" id="GO:0016989">
    <property type="term" value="F:sigma factor antagonist activity"/>
    <property type="evidence" value="ECO:0007669"/>
    <property type="project" value="TreeGrafter"/>
</dbReference>
<dbReference type="PANTHER" id="PTHR30273:SF2">
    <property type="entry name" value="PROTEIN FECR"/>
    <property type="match status" value="1"/>
</dbReference>
<keyword evidence="5" id="KW-1185">Reference proteome</keyword>
<dbReference type="Proteomes" id="UP000441389">
    <property type="component" value="Unassembled WGS sequence"/>
</dbReference>
<feature type="domain" description="FecR protein" evidence="2">
    <location>
        <begin position="120"/>
        <end position="211"/>
    </location>
</feature>
<evidence type="ECO:0000259" key="2">
    <source>
        <dbReference type="Pfam" id="PF04773"/>
    </source>
</evidence>
<keyword evidence="1" id="KW-0812">Transmembrane</keyword>